<sequence>MLMGAELIIIPTANLTCEPMEMFEWEVRVQAMQECIAVGLVLCPFSPCVYAKIGIESRGSVCSCGFFDTERGMILCL</sequence>
<gene>
    <name evidence="1" type="ORF">BN788_01875</name>
</gene>
<proteinExistence type="predicted"/>
<accession>R6RB12</accession>
<comment type="caution">
    <text evidence="1">The sequence shown here is derived from an EMBL/GenBank/DDBJ whole genome shotgun (WGS) entry which is preliminary data.</text>
</comment>
<evidence type="ECO:0000313" key="1">
    <source>
        <dbReference type="EMBL" id="CDC46108.1"/>
    </source>
</evidence>
<evidence type="ECO:0000313" key="2">
    <source>
        <dbReference type="Proteomes" id="UP000018142"/>
    </source>
</evidence>
<dbReference type="Proteomes" id="UP000018142">
    <property type="component" value="Unassembled WGS sequence"/>
</dbReference>
<protein>
    <submittedName>
        <fullName evidence="1">Uncharacterized protein</fullName>
    </submittedName>
</protein>
<name>R6RB12_9FIRM</name>
<organism evidence="1 2">
    <name type="scientific">[Eubacterium] siraeum CAG:80</name>
    <dbReference type="NCBI Taxonomy" id="1263080"/>
    <lineage>
        <taxon>Bacteria</taxon>
        <taxon>Bacillati</taxon>
        <taxon>Bacillota</taxon>
        <taxon>Clostridia</taxon>
        <taxon>Eubacteriales</taxon>
        <taxon>Oscillospiraceae</taxon>
        <taxon>Oscillospiraceae incertae sedis</taxon>
    </lineage>
</organism>
<dbReference type="EMBL" id="CBFJ010000104">
    <property type="protein sequence ID" value="CDC46108.1"/>
    <property type="molecule type" value="Genomic_DNA"/>
</dbReference>
<reference evidence="1" key="1">
    <citation type="submission" date="2012-11" db="EMBL/GenBank/DDBJ databases">
        <title>Dependencies among metagenomic species, viruses, plasmids and units of genetic variation.</title>
        <authorList>
            <person name="Nielsen H.B."/>
            <person name="Almeida M."/>
            <person name="Juncker A.S."/>
            <person name="Rasmussen S."/>
            <person name="Li J."/>
            <person name="Sunagawa S."/>
            <person name="Plichta D."/>
            <person name="Gautier L."/>
            <person name="Le Chatelier E."/>
            <person name="Peletier E."/>
            <person name="Bonde I."/>
            <person name="Nielsen T."/>
            <person name="Manichanh C."/>
            <person name="Arumugam M."/>
            <person name="Batto J."/>
            <person name="Santos M.B.Q.D."/>
            <person name="Blom N."/>
            <person name="Borruel N."/>
            <person name="Burgdorf K.S."/>
            <person name="Boumezbeur F."/>
            <person name="Casellas F."/>
            <person name="Dore J."/>
            <person name="Guarner F."/>
            <person name="Hansen T."/>
            <person name="Hildebrand F."/>
            <person name="Kaas R.S."/>
            <person name="Kennedy S."/>
            <person name="Kristiansen K."/>
            <person name="Kultima J.R."/>
            <person name="Leonard P."/>
            <person name="Levenez F."/>
            <person name="Lund O."/>
            <person name="Moumen B."/>
            <person name="Le Paslier D."/>
            <person name="Pons N."/>
            <person name="Pedersen O."/>
            <person name="Prifti E."/>
            <person name="Qin J."/>
            <person name="Raes J."/>
            <person name="Tap J."/>
            <person name="Tims S."/>
            <person name="Ussery D.W."/>
            <person name="Yamada T."/>
            <person name="MetaHit consortium"/>
            <person name="Renault P."/>
            <person name="Sicheritz-Ponten T."/>
            <person name="Bork P."/>
            <person name="Wang J."/>
            <person name="Brunak S."/>
            <person name="Ehrlich S.D."/>
        </authorList>
    </citation>
    <scope>NUCLEOTIDE SEQUENCE [LARGE SCALE GENOMIC DNA]</scope>
</reference>
<dbReference type="AlphaFoldDB" id="R6RB12"/>